<evidence type="ECO:0000313" key="2">
    <source>
        <dbReference type="Proteomes" id="UP000293433"/>
    </source>
</evidence>
<gene>
    <name evidence="1" type="ORF">EV685_1557</name>
</gene>
<dbReference type="Gene3D" id="2.160.20.160">
    <property type="match status" value="5"/>
</dbReference>
<sequence>MAWVYYLYGDDEYLHWTAGDWTDINYYGRGTIDVGASWYQSSNVKLFTAEHVRRLRFDFDAWGVSVIGTADDAYINAKGLDWTYISLWGSNGNSVMHVSSPGTNDIWASRGNDVINVWVGGRWTGVHLDSGNDELRIHSGINADITLGSGDKLIATNYLAGSVNIYETAWWSQRDINVSAWYGYVQVGNGNDTIGVHGLSQAIVEDAGGNNTVSLGGGGYLKAVLGWGSVKNGSDTVHLYAGWNADIVKSGGSLYVYNHSYRGGNTSIWTSDGHWNNSLDNLGYYDASAWSNNIDVRVNKHADINAHGLGWNYINLWGSDGSSRMDITSPGTNEIWATRGNDEINVWEGGRWTDVHLDHGDDWLRIHSGLSAKVSLGNGNKRINTNHLAGDVSIYECAWGTSGSRNMDISAGNVDVKTSFGDDTLKVFGVWTAKIDDAGGNNTIDARGAGVEVKTGHGNDTIYVSGVSAKVSSGNGNDSITLDGLDARLNDDDAWGNKQVLARAGGAYIYTGHGHDAVEFYGLGSHIQTGAGNDSVTVRGVGAHVDTGDGNDTVDVRTAGASVSTGSGNDSVWSLGVGGQKIDLGDGDDKLEAYGGANIIYAGRNGKKSVKVGGALNVVQVGHGDSTVEAYGGMNVVLTGHGNNAVHAYGGGNFLLNGNGRYTADAYGGLNVILSGLGQAEINAFGGTNIVMAGDKGNTIRAYGVGYLTGIGNLVISGAGDDRIKVGGLLAAVTTSFGDSSDEFAFDRIVVIGKDAGDTIGKTALNVLSLTLNTAFNAGNVVIAGDGNNKVKAYGGYNFVQTGSGDDEVSMVGALNAAVVGNGRNRIFAIGGNNIAVAGSGHDEMQAIGGANVFFANAGNNRMTAIGSGNLFMAADGNDDMLAMGGSNIAIMGGGNNTALLAGGFGNLVQGGSGDDRVIALSQWNVMILGDGNNTVGALGGGGNLVWTGSGNDTVISLGLYAGNILLLGDGNNFAISGGRANIVIAGSGRDSVLSVGQYNLVSTANGIDNVISIGEYNLVHTGGDDDLAAVIGKINLVDTGWGHDVALVIGKTNIVLTEAGDDTGLVIGQNNYVFSGSGNDMVAVFGQTNYVLTGSGHDLVAVFGKKNFVATDNEIVFNDDDLIKEMKESEKVKGWNGKGKDWSEKTGLEVSTQAELKLSADLAIYFPDIEFSTAQSADWKYPTLTLPSYSYQIPSTPALRSAPDYAYGKLGDYGLPSLSFPMLSSPQLQLPGITIPSFSIPSIPDIGVKVDQLKPNFFYDFNVGSDWFGGLSSSFQSLTGLPSSASGSSSTLLGGRVSFQPKLSGDVGFHGTDLTGKVSASSQANANAVVASAATNADGQINASTSGAASASGGVFGAGNLFNEQGADGISGSTSTGNKDKFLMVDGSTNGGDAFWKQSVPMVAGADYTFSFWAASGCDPQPQLQLSLDGAPIGSVQTLSQSSGWTQYSVAFKANSSGTQTLALTDLTARADGNDFGIDSLRLTSADNFITNGDFSEGTSGFTSDYALQAQAMGAKTAGVVDTPPDWGLGVSTGLGNGQLSTSSTAGSVEYALPTLSFGDIKLPDLQLNGFDFSGYSKLFTTLFSGRDLYGATLPDFTLPEFKVDNVNLSDYVGGTQALTIKGMSYTLPSLYLPKIAGIDYQSRLPSLKTHYQFHQGDGDVAVVGGEDNRVMTGHGDDLSLVMGKTNALFMGDGNDAGLMVGETNAWRGGAGNDFILAAGKENAAKGNEGQDILFVVGATNKVEGGSGDDVAVVLGRINSADGGEGKDLMLIVGQKNNVNMKLDDSTGDGNDTILVLGQENNVKGGRGDDWLIACGATNAMDGGQGSDVVVAAGWKNVLHGDFVGAENGDDVLVFLGGANEVHGNGGKDLILGAGLANQVQGNAGDDIAITAGLTQNVDLGDGHDKAVTLGAFNNVSAGAGQDVLYVAGAGNNVFAGSGNDVLFALGAGNLLWGQDGDDVFLASGVGSRQLSEAGKLSCALGAIDVALDMLNKLGSSIGDEAVPSSLNDYQRRDNTYTYADGAEGSDTFYSGYQCLLADGGAGSDRYVYFLGDGGMTVRDSSGDADTLVIQAGHVRSLGADVDLAVSDLYYDPANGLLSIIKAGKSYGEIALDGFGGGSDTITLQGVGGCSSVSLSSLPAYSGAATQTWSPVVPGAMAPSWGSTDVNHLYGFLDKQLAINSAVLS</sequence>
<dbReference type="SUPFAM" id="SSF49785">
    <property type="entry name" value="Galactose-binding domain-like"/>
    <property type="match status" value="1"/>
</dbReference>
<reference evidence="1 2" key="1">
    <citation type="submission" date="2019-02" db="EMBL/GenBank/DDBJ databases">
        <title>Genomic Encyclopedia of Type Strains, Phase IV (KMG-IV): sequencing the most valuable type-strain genomes for metagenomic binning, comparative biology and taxonomic classification.</title>
        <authorList>
            <person name="Goeker M."/>
        </authorList>
    </citation>
    <scope>NUCLEOTIDE SEQUENCE [LARGE SCALE GENOMIC DNA]</scope>
    <source>
        <strain evidence="1 2">DSM 10617</strain>
    </source>
</reference>
<dbReference type="OrthoDB" id="608729at2"/>
<accession>A0A4Q7LTA7</accession>
<dbReference type="InterPro" id="IPR008979">
    <property type="entry name" value="Galactose-bd-like_sf"/>
</dbReference>
<protein>
    <submittedName>
        <fullName evidence="1">Uncharacterized protein DUF642</fullName>
    </submittedName>
</protein>
<dbReference type="EMBL" id="SGWV01000008">
    <property type="protein sequence ID" value="RZS56999.1"/>
    <property type="molecule type" value="Genomic_DNA"/>
</dbReference>
<dbReference type="RefSeq" id="WP_130481415.1">
    <property type="nucleotide sequence ID" value="NZ_SGWV01000008.1"/>
</dbReference>
<comment type="caution">
    <text evidence="1">The sequence shown here is derived from an EMBL/GenBank/DDBJ whole genome shotgun (WGS) entry which is preliminary data.</text>
</comment>
<dbReference type="Gene3D" id="2.60.120.260">
    <property type="entry name" value="Galactose-binding domain-like"/>
    <property type="match status" value="1"/>
</dbReference>
<organism evidence="1 2">
    <name type="scientific">Sphaerotilus mobilis</name>
    <dbReference type="NCBI Taxonomy" id="47994"/>
    <lineage>
        <taxon>Bacteria</taxon>
        <taxon>Pseudomonadati</taxon>
        <taxon>Pseudomonadota</taxon>
        <taxon>Betaproteobacteria</taxon>
        <taxon>Burkholderiales</taxon>
        <taxon>Sphaerotilaceae</taxon>
        <taxon>Sphaerotilus</taxon>
    </lineage>
</organism>
<dbReference type="SUPFAM" id="SSF51120">
    <property type="entry name" value="beta-Roll"/>
    <property type="match status" value="5"/>
</dbReference>
<proteinExistence type="predicted"/>
<name>A0A4Q7LTA7_9BURK</name>
<dbReference type="Proteomes" id="UP000293433">
    <property type="component" value="Unassembled WGS sequence"/>
</dbReference>
<evidence type="ECO:0000313" key="1">
    <source>
        <dbReference type="EMBL" id="RZS56999.1"/>
    </source>
</evidence>
<keyword evidence="2" id="KW-1185">Reference proteome</keyword>
<dbReference type="InterPro" id="IPR011049">
    <property type="entry name" value="Serralysin-like_metalloprot_C"/>
</dbReference>